<evidence type="ECO:0000256" key="4">
    <source>
        <dbReference type="ARBA" id="ARBA00022490"/>
    </source>
</evidence>
<dbReference type="InterPro" id="IPR019775">
    <property type="entry name" value="WD40_repeat_CS"/>
</dbReference>
<comment type="subunit">
    <text evidence="11">Component of the DCX(DCAF12) E3 ubiquitin ligase complex, at least composed of CUL4 (CUL4A or CUL4B), DDB1, DCAF12 and RBX1.</text>
</comment>
<dbReference type="InterPro" id="IPR036322">
    <property type="entry name" value="WD40_repeat_dom_sf"/>
</dbReference>
<comment type="similarity">
    <text evidence="10">Belongs to the WD repeat DCAF12 family.</text>
</comment>
<feature type="domain" description="DDB1- and CUL4-associated factor 12 beta-propeller" evidence="14">
    <location>
        <begin position="551"/>
        <end position="621"/>
    </location>
</feature>
<evidence type="ECO:0000256" key="11">
    <source>
        <dbReference type="ARBA" id="ARBA00038623"/>
    </source>
</evidence>
<comment type="pathway">
    <text evidence="3">Protein modification; protein ubiquitination.</text>
</comment>
<evidence type="ECO:0000256" key="9">
    <source>
        <dbReference type="ARBA" id="ARBA00037373"/>
    </source>
</evidence>
<dbReference type="AlphaFoldDB" id="A0A177WIK3"/>
<reference evidence="15 16" key="2">
    <citation type="submission" date="2016-05" db="EMBL/GenBank/DDBJ databases">
        <title>Lineage-specific infection strategies underlie the spectrum of fungal disease in amphibians.</title>
        <authorList>
            <person name="Cuomo C.A."/>
            <person name="Farrer R.A."/>
            <person name="James T."/>
            <person name="Longcore J."/>
            <person name="Birren B."/>
        </authorList>
    </citation>
    <scope>NUCLEOTIDE SEQUENCE [LARGE SCALE GENOMIC DNA]</scope>
    <source>
        <strain evidence="15 16">JEL423</strain>
    </source>
</reference>
<dbReference type="PROSITE" id="PS00678">
    <property type="entry name" value="WD_REPEATS_1"/>
    <property type="match status" value="1"/>
</dbReference>
<evidence type="ECO:0000256" key="2">
    <source>
        <dbReference type="ARBA" id="ARBA00004300"/>
    </source>
</evidence>
<dbReference type="GO" id="GO:0005634">
    <property type="term" value="C:nucleus"/>
    <property type="evidence" value="ECO:0007669"/>
    <property type="project" value="UniProtKB-SubCell"/>
</dbReference>
<keyword evidence="7" id="KW-0833">Ubl conjugation pathway</keyword>
<name>A0A177WIK3_BATDL</name>
<evidence type="ECO:0000256" key="6">
    <source>
        <dbReference type="ARBA" id="ARBA00022737"/>
    </source>
</evidence>
<dbReference type="EMBL" id="DS022303">
    <property type="protein sequence ID" value="OAJ39632.1"/>
    <property type="molecule type" value="Genomic_DNA"/>
</dbReference>
<feature type="domain" description="DDB1- and CUL4-associated factor 12 beta-propeller" evidence="14">
    <location>
        <begin position="402"/>
        <end position="550"/>
    </location>
</feature>
<dbReference type="SUPFAM" id="SSF50978">
    <property type="entry name" value="WD40 repeat-like"/>
    <property type="match status" value="1"/>
</dbReference>
<accession>A0A177WIK3</accession>
<dbReference type="Proteomes" id="UP000077115">
    <property type="component" value="Unassembled WGS sequence"/>
</dbReference>
<dbReference type="eggNOG" id="ENOG502QR7U">
    <property type="taxonomic scope" value="Eukaryota"/>
</dbReference>
<feature type="compositionally biased region" description="Polar residues" evidence="13">
    <location>
        <begin position="252"/>
        <end position="263"/>
    </location>
</feature>
<evidence type="ECO:0000313" key="16">
    <source>
        <dbReference type="Proteomes" id="UP000077115"/>
    </source>
</evidence>
<dbReference type="SMART" id="SM00320">
    <property type="entry name" value="WD40"/>
    <property type="match status" value="4"/>
</dbReference>
<dbReference type="STRING" id="403673.A0A177WIK3"/>
<dbReference type="OrthoDB" id="10251741at2759"/>
<evidence type="ECO:0000313" key="15">
    <source>
        <dbReference type="EMBL" id="OAJ39632.1"/>
    </source>
</evidence>
<dbReference type="InterPro" id="IPR001680">
    <property type="entry name" value="WD40_rpt"/>
</dbReference>
<dbReference type="PANTHER" id="PTHR19860:SF16">
    <property type="entry name" value="DDB1- AND CUL4-ASSOCIATED FACTOR 12"/>
    <property type="match status" value="1"/>
</dbReference>
<keyword evidence="5 12" id="KW-0853">WD repeat</keyword>
<evidence type="ECO:0000256" key="12">
    <source>
        <dbReference type="PROSITE-ProRule" id="PRU00221"/>
    </source>
</evidence>
<dbReference type="Pfam" id="PF23760">
    <property type="entry name" value="Beta-prop_DCAF12"/>
    <property type="match status" value="4"/>
</dbReference>
<evidence type="ECO:0000256" key="13">
    <source>
        <dbReference type="SAM" id="MobiDB-lite"/>
    </source>
</evidence>
<feature type="region of interest" description="Disordered" evidence="13">
    <location>
        <begin position="242"/>
        <end position="263"/>
    </location>
</feature>
<reference evidence="15 16" key="1">
    <citation type="submission" date="2006-10" db="EMBL/GenBank/DDBJ databases">
        <title>The Genome Sequence of Batrachochytrium dendrobatidis JEL423.</title>
        <authorList>
            <consortium name="The Broad Institute Genome Sequencing Platform"/>
            <person name="Birren B."/>
            <person name="Lander E."/>
            <person name="Galagan J."/>
            <person name="Cuomo C."/>
            <person name="Devon K."/>
            <person name="Jaffe D."/>
            <person name="Butler J."/>
            <person name="Alvarez P."/>
            <person name="Gnerre S."/>
            <person name="Grabherr M."/>
            <person name="Kleber M."/>
            <person name="Mauceli E."/>
            <person name="Brockman W."/>
            <person name="Young S."/>
            <person name="LaButti K."/>
            <person name="Sykes S."/>
            <person name="DeCaprio D."/>
            <person name="Crawford M."/>
            <person name="Koehrsen M."/>
            <person name="Engels R."/>
            <person name="Montgomery P."/>
            <person name="Pearson M."/>
            <person name="Howarth C."/>
            <person name="Larson L."/>
            <person name="White J."/>
            <person name="O'Leary S."/>
            <person name="Kodira C."/>
            <person name="Zeng Q."/>
            <person name="Yandava C."/>
            <person name="Alvarado L."/>
            <person name="Longcore J."/>
            <person name="James T."/>
        </authorList>
    </citation>
    <scope>NUCLEOTIDE SEQUENCE [LARGE SCALE GENOMIC DNA]</scope>
    <source>
        <strain evidence="15 16">JEL423</strain>
    </source>
</reference>
<dbReference type="GO" id="GO:0080008">
    <property type="term" value="C:Cul4-RING E3 ubiquitin ligase complex"/>
    <property type="evidence" value="ECO:0007669"/>
    <property type="project" value="TreeGrafter"/>
</dbReference>
<organism evidence="15 16">
    <name type="scientific">Batrachochytrium dendrobatidis (strain JEL423)</name>
    <dbReference type="NCBI Taxonomy" id="403673"/>
    <lineage>
        <taxon>Eukaryota</taxon>
        <taxon>Fungi</taxon>
        <taxon>Fungi incertae sedis</taxon>
        <taxon>Chytridiomycota</taxon>
        <taxon>Chytridiomycota incertae sedis</taxon>
        <taxon>Chytridiomycetes</taxon>
        <taxon>Rhizophydiales</taxon>
        <taxon>Rhizophydiales incertae sedis</taxon>
        <taxon>Batrachochytrium</taxon>
    </lineage>
</organism>
<keyword evidence="6" id="KW-0677">Repeat</keyword>
<sequence>MASTVSWRHHLHVDADSSQNGMSSHDSRRLDLVHDSADILGSSTSNSTNHYSSDLVGHFKRFTTRRIEGWKYPSTFTEGPNHDHASRYYVEKEPCNVVDYLKSREMIASHRNRPQYRHRPTMDAITIDARSDPITIRCPDCKCPRYSGVGSVPVSRCHSPSPQVNANSSVEPECLEFPPKTQSTSPIYAGVDWASIVKPLTGALWPVLDIPSTIVQTPSPINSLSDSRSDCLDLQKDLDMPFELDNIPPSSPSDEGSTTSTHGDFSSLLLMERPSFVSNSAADKKLRCATCSAQMRLGMHENFMSAGESRLSSFVTRHLPVALSESAFLMENTDKIFASAWLSDSSVVLGTKCNKLQVLDVDSGKRIDIPTFAACNLIPQSKLSQETASNSARGLYQPFSTLSLQQQRPLQSAALHHCAGIHSISINPSNTLIAVGGGDPTNLVQIYHLPTFEPYALLKGHTDVVFSVAWLDDTTLVSGSRDAQFMHWSLNSLHISDSLYQYPLNHFVSVYSPLSMKKEHMGKVRDLKYDHHLKHAFTLSSDGFVKVWDVAAVGSQNHVSLLDPRIGSVVHMFESSDEGWGVRSLCMDRDTVTVGGGLGRISFYDLRAQKYLSWRKSTVWNKHSTLCTRAFSRTLAPFNDHLPVNSPELHGLDFELSTQIFSHVGTRTHPTLQQYTQSCQPDFTQPNHSYLQSGKGWLHRDEIYTTHFQGVDISNAVYTLSYNSKGNRLFTAGGPLQLNLRGSYAGVWQ</sequence>
<proteinExistence type="inferred from homology"/>
<evidence type="ECO:0000256" key="3">
    <source>
        <dbReference type="ARBA" id="ARBA00004906"/>
    </source>
</evidence>
<dbReference type="InterPro" id="IPR015943">
    <property type="entry name" value="WD40/YVTN_repeat-like_dom_sf"/>
</dbReference>
<dbReference type="FunFam" id="2.130.10.10:FF:001272">
    <property type="entry name" value="WD domain, G-beta repeat-containing protein"/>
    <property type="match status" value="1"/>
</dbReference>
<dbReference type="PROSITE" id="PS50082">
    <property type="entry name" value="WD_REPEATS_2"/>
    <property type="match status" value="2"/>
</dbReference>
<dbReference type="VEuPathDB" id="FungiDB:BDEG_23464"/>
<gene>
    <name evidence="15" type="ORF">BDEG_23464</name>
</gene>
<evidence type="ECO:0000256" key="5">
    <source>
        <dbReference type="ARBA" id="ARBA00022574"/>
    </source>
</evidence>
<dbReference type="Gene3D" id="2.130.10.10">
    <property type="entry name" value="YVTN repeat-like/Quinoprotein amine dehydrogenase"/>
    <property type="match status" value="2"/>
</dbReference>
<comment type="subcellular location">
    <subcellularLocation>
        <location evidence="2">Cytoplasm</location>
        <location evidence="2">Cytoskeleton</location>
        <location evidence="2">Microtubule organizing center</location>
        <location evidence="2">Centrosome</location>
    </subcellularLocation>
    <subcellularLocation>
        <location evidence="1">Nucleus</location>
    </subcellularLocation>
</comment>
<evidence type="ECO:0000256" key="1">
    <source>
        <dbReference type="ARBA" id="ARBA00004123"/>
    </source>
</evidence>
<evidence type="ECO:0000256" key="8">
    <source>
        <dbReference type="ARBA" id="ARBA00023242"/>
    </source>
</evidence>
<feature type="repeat" description="WD" evidence="12">
    <location>
        <begin position="458"/>
        <end position="498"/>
    </location>
</feature>
<protein>
    <recommendedName>
        <fullName evidence="14">DDB1- and CUL4-associated factor 12 beta-propeller domain-containing protein</fullName>
    </recommendedName>
</protein>
<keyword evidence="8" id="KW-0539">Nucleus</keyword>
<feature type="domain" description="DDB1- and CUL4-associated factor 12 beta-propeller" evidence="14">
    <location>
        <begin position="319"/>
        <end position="372"/>
    </location>
</feature>
<comment type="function">
    <text evidence="9">Substrate-recognition component of a DCX (DDB1-CUL4-X-box) E3 ubiquitin-protein ligase complex of the DesCEND (destruction via C-end degrons) pathway, which recognizes a C-degron located at the extreme C terminus of target proteins, leading to their ubiquitination and degradation. The C-degron recognized by the DesCEND pathway is usually a motif of less than ten residues and can be present in full-length proteins, truncated proteins or proteolytically cleaved forms. The DCX(DCAF12) complex specifically recognizes proteins with a diglutamate (Glu-Glu) at the C-terminus leading to their ubiquitination and degradation. Also directly recognizes the C-terminal glutamate-leucine (Glu-Leu) degron as an alternative degron in proteins leading to their ubiquitination and degradation.</text>
</comment>
<keyword evidence="4" id="KW-0963">Cytoplasm</keyword>
<dbReference type="InterPro" id="IPR056151">
    <property type="entry name" value="Beta-prop_DCAF12"/>
</dbReference>
<dbReference type="PANTHER" id="PTHR19860">
    <property type="entry name" value="DDB1- AND CUL4-ASSOCIATED FACTOR 12-RELATED"/>
    <property type="match status" value="1"/>
</dbReference>
<dbReference type="PROSITE" id="PS50294">
    <property type="entry name" value="WD_REPEATS_REGION"/>
    <property type="match status" value="1"/>
</dbReference>
<dbReference type="InterPro" id="IPR051191">
    <property type="entry name" value="DCAF12"/>
</dbReference>
<evidence type="ECO:0000259" key="14">
    <source>
        <dbReference type="Pfam" id="PF23760"/>
    </source>
</evidence>
<feature type="repeat" description="WD" evidence="12">
    <location>
        <begin position="517"/>
        <end position="550"/>
    </location>
</feature>
<evidence type="ECO:0000256" key="7">
    <source>
        <dbReference type="ARBA" id="ARBA00022786"/>
    </source>
</evidence>
<feature type="domain" description="DDB1- and CUL4-associated factor 12 beta-propeller" evidence="14">
    <location>
        <begin position="690"/>
        <end position="748"/>
    </location>
</feature>
<evidence type="ECO:0000256" key="10">
    <source>
        <dbReference type="ARBA" id="ARBA00038022"/>
    </source>
</evidence>